<evidence type="ECO:0000256" key="6">
    <source>
        <dbReference type="ARBA" id="ARBA00023242"/>
    </source>
</evidence>
<dbReference type="InterPro" id="IPR004579">
    <property type="entry name" value="ERCC1/RAD10/SWI10"/>
</dbReference>
<evidence type="ECO:0000256" key="5">
    <source>
        <dbReference type="ARBA" id="ARBA00023204"/>
    </source>
</evidence>
<dbReference type="GO" id="GO:0006312">
    <property type="term" value="P:mitotic recombination"/>
    <property type="evidence" value="ECO:0007669"/>
    <property type="project" value="TreeGrafter"/>
</dbReference>
<feature type="compositionally biased region" description="Polar residues" evidence="7">
    <location>
        <begin position="137"/>
        <end position="153"/>
    </location>
</feature>
<evidence type="ECO:0000259" key="8">
    <source>
        <dbReference type="Pfam" id="PF03834"/>
    </source>
</evidence>
<dbReference type="CDD" id="cd22325">
    <property type="entry name" value="ERCC1_C-like"/>
    <property type="match status" value="1"/>
</dbReference>
<comment type="similarity">
    <text evidence="2">Belongs to the ERCC1/RAD10/SWI10 family.</text>
</comment>
<feature type="compositionally biased region" description="Low complexity" evidence="7">
    <location>
        <begin position="432"/>
        <end position="443"/>
    </location>
</feature>
<dbReference type="VEuPathDB" id="FungiDB:M_BR32_EuGene_00028721"/>
<feature type="region of interest" description="Disordered" evidence="7">
    <location>
        <begin position="68"/>
        <end position="153"/>
    </location>
</feature>
<dbReference type="SUPFAM" id="SSF47781">
    <property type="entry name" value="RuvA domain 2-like"/>
    <property type="match status" value="1"/>
</dbReference>
<evidence type="ECO:0000256" key="4">
    <source>
        <dbReference type="ARBA" id="ARBA00023125"/>
    </source>
</evidence>
<gene>
    <name evidence="9" type="ORF">PoMZ_11064</name>
</gene>
<dbReference type="GO" id="GO:0006302">
    <property type="term" value="P:double-strand break repair"/>
    <property type="evidence" value="ECO:0007669"/>
    <property type="project" value="UniProtKB-ARBA"/>
</dbReference>
<dbReference type="Proteomes" id="UP000294847">
    <property type="component" value="Chromosome 5"/>
</dbReference>
<dbReference type="GO" id="GO:0003697">
    <property type="term" value="F:single-stranded DNA binding"/>
    <property type="evidence" value="ECO:0007669"/>
    <property type="project" value="TreeGrafter"/>
</dbReference>
<reference evidence="9 10" key="1">
    <citation type="journal article" date="2019" name="Mol. Biol. Evol.">
        <title>Blast fungal genomes show frequent chromosomal changes, gene gains and losses, and effector gene turnover.</title>
        <authorList>
            <person name="Gomez Luciano L.B."/>
            <person name="Jason Tsai I."/>
            <person name="Chuma I."/>
            <person name="Tosa Y."/>
            <person name="Chen Y.H."/>
            <person name="Li J.Y."/>
            <person name="Li M.Y."/>
            <person name="Jade Lu M.Y."/>
            <person name="Nakayashiki H."/>
            <person name="Li W.H."/>
        </authorList>
    </citation>
    <scope>NUCLEOTIDE SEQUENCE [LARGE SCALE GENOMIC DNA]</scope>
    <source>
        <strain evidence="9">MZ5-1-6</strain>
    </source>
</reference>
<dbReference type="GO" id="GO:0070522">
    <property type="term" value="C:ERCC4-ERCC1 complex"/>
    <property type="evidence" value="ECO:0007669"/>
    <property type="project" value="TreeGrafter"/>
</dbReference>
<keyword evidence="4" id="KW-0238">DNA-binding</keyword>
<keyword evidence="5" id="KW-0234">DNA repair</keyword>
<name>A0A4V1C753_PYROR</name>
<evidence type="ECO:0000313" key="9">
    <source>
        <dbReference type="EMBL" id="QBZ62188.1"/>
    </source>
</evidence>
<dbReference type="Pfam" id="PF03834">
    <property type="entry name" value="Rad10"/>
    <property type="match status" value="1"/>
</dbReference>
<feature type="compositionally biased region" description="Low complexity" evidence="7">
    <location>
        <begin position="70"/>
        <end position="117"/>
    </location>
</feature>
<dbReference type="InterPro" id="IPR047260">
    <property type="entry name" value="ERCC1-like_central_dom"/>
</dbReference>
<evidence type="ECO:0000313" key="10">
    <source>
        <dbReference type="Proteomes" id="UP000294847"/>
    </source>
</evidence>
<dbReference type="InterPro" id="IPR011335">
    <property type="entry name" value="Restrct_endonuc-II-like"/>
</dbReference>
<dbReference type="EMBL" id="CP034208">
    <property type="protein sequence ID" value="QBZ62188.1"/>
    <property type="molecule type" value="Genomic_DNA"/>
</dbReference>
<dbReference type="GO" id="GO:0003684">
    <property type="term" value="F:damaged DNA binding"/>
    <property type="evidence" value="ECO:0007669"/>
    <property type="project" value="InterPro"/>
</dbReference>
<dbReference type="FunFam" id="3.40.50.10130:FF:000001">
    <property type="entry name" value="DNA excision repair protein ERCC-1"/>
    <property type="match status" value="1"/>
</dbReference>
<feature type="domain" description="ERCC1-like central" evidence="8">
    <location>
        <begin position="150"/>
        <end position="263"/>
    </location>
</feature>
<keyword evidence="3" id="KW-0227">DNA damage</keyword>
<dbReference type="SUPFAM" id="SSF52980">
    <property type="entry name" value="Restriction endonuclease-like"/>
    <property type="match status" value="1"/>
</dbReference>
<dbReference type="PANTHER" id="PTHR12749">
    <property type="entry name" value="EXCISION REPAIR CROSS-COMPLEMENTING 1 ERCC1"/>
    <property type="match status" value="1"/>
</dbReference>
<dbReference type="GO" id="GO:0070914">
    <property type="term" value="P:UV-damage excision repair"/>
    <property type="evidence" value="ECO:0007669"/>
    <property type="project" value="TreeGrafter"/>
</dbReference>
<evidence type="ECO:0000256" key="1">
    <source>
        <dbReference type="ARBA" id="ARBA00004123"/>
    </source>
</evidence>
<dbReference type="NCBIfam" id="TIGR00597">
    <property type="entry name" value="rad10"/>
    <property type="match status" value="1"/>
</dbReference>
<evidence type="ECO:0000256" key="3">
    <source>
        <dbReference type="ARBA" id="ARBA00022763"/>
    </source>
</evidence>
<keyword evidence="6" id="KW-0539">Nucleus</keyword>
<feature type="region of interest" description="Disordered" evidence="7">
    <location>
        <begin position="407"/>
        <end position="451"/>
    </location>
</feature>
<dbReference type="Gene3D" id="3.40.50.10130">
    <property type="match status" value="1"/>
</dbReference>
<dbReference type="InterPro" id="IPR010994">
    <property type="entry name" value="RuvA_2-like"/>
</dbReference>
<dbReference type="PROSITE" id="PS50330">
    <property type="entry name" value="UIM"/>
    <property type="match status" value="1"/>
</dbReference>
<feature type="compositionally biased region" description="Polar residues" evidence="7">
    <location>
        <begin position="412"/>
        <end position="426"/>
    </location>
</feature>
<proteinExistence type="inferred from homology"/>
<dbReference type="AlphaFoldDB" id="A0A4V1C753"/>
<dbReference type="GO" id="GO:0000110">
    <property type="term" value="C:nucleotide-excision repair factor 1 complex"/>
    <property type="evidence" value="ECO:0007669"/>
    <property type="project" value="TreeGrafter"/>
</dbReference>
<accession>A0A4V1C753</accession>
<organism evidence="9 10">
    <name type="scientific">Pyricularia oryzae</name>
    <name type="common">Rice blast fungus</name>
    <name type="synonym">Magnaporthe oryzae</name>
    <dbReference type="NCBI Taxonomy" id="318829"/>
    <lineage>
        <taxon>Eukaryota</taxon>
        <taxon>Fungi</taxon>
        <taxon>Dikarya</taxon>
        <taxon>Ascomycota</taxon>
        <taxon>Pezizomycotina</taxon>
        <taxon>Sordariomycetes</taxon>
        <taxon>Sordariomycetidae</taxon>
        <taxon>Magnaporthales</taxon>
        <taxon>Pyriculariaceae</taxon>
        <taxon>Pyricularia</taxon>
    </lineage>
</organism>
<dbReference type="InterPro" id="IPR003903">
    <property type="entry name" value="UIM_dom"/>
</dbReference>
<evidence type="ECO:0000256" key="7">
    <source>
        <dbReference type="SAM" id="MobiDB-lite"/>
    </source>
</evidence>
<dbReference type="PANTHER" id="PTHR12749:SF0">
    <property type="entry name" value="DNA EXCISION REPAIR PROTEIN ERCC-1"/>
    <property type="match status" value="1"/>
</dbReference>
<evidence type="ECO:0000256" key="2">
    <source>
        <dbReference type="ARBA" id="ARBA00008283"/>
    </source>
</evidence>
<feature type="region of interest" description="Disordered" evidence="7">
    <location>
        <begin position="354"/>
        <end position="378"/>
    </location>
</feature>
<protein>
    <recommendedName>
        <fullName evidence="8">ERCC1-like central domain-containing protein</fullName>
    </recommendedName>
</protein>
<dbReference type="Gene3D" id="1.10.150.20">
    <property type="entry name" value="5' to 3' exonuclease, C-terminal subdomain"/>
    <property type="match status" value="1"/>
</dbReference>
<comment type="subcellular location">
    <subcellularLocation>
        <location evidence="1">Nucleus</location>
    </subcellularLocation>
</comment>
<sequence>MSPLLARVSWSVRVQLQVIHLSPQIDGTPVSAVQPSKKKAFQFVGQHPVMDDDDFGADDDFIQALAGVDSGPSRSARPQPQQQQQQQQAQAQRVAAGGASSRIQQPTPQRIQQPTPQRVDKAPPPAANGGAAKIVQPTPQALPSKSSGSSILVSPRQKSNPVLEWIKSVPWEYSDIPADYVLGLTTCALFLSLKYHRLHPEYIYTRIRNLQGKFNMRILLTMVDIPNHEEALRELSKTSLVNDVTLMLCWSSHEAARYLELYKSYEHASFAAIRAPPSTGYAEKLVEFVTVPRAINKSDAVALVSTFGSLRNAINADPDQVAAVSGWGERKVKAWCKVVEQPFRVKKAGAGRKKGPAAVPLRESVGGSRAGATQQARIPSQTQIWNPNIADVDDEDAMLEAALEESRRMSGMETNSAVQNEDTNATEGVDDGSGSAGATEAAAPKNKEQLSDGIAAALARLRENG</sequence>